<dbReference type="Proteomes" id="UP000008062">
    <property type="component" value="Chromosome 10"/>
</dbReference>
<dbReference type="OrthoDB" id="3635808at2759"/>
<dbReference type="InParanoid" id="F9XL60"/>
<evidence type="ECO:0000313" key="4">
    <source>
        <dbReference type="EMBL" id="EGP83862.1"/>
    </source>
</evidence>
<feature type="domain" description="2EXR" evidence="2">
    <location>
        <begin position="350"/>
        <end position="425"/>
    </location>
</feature>
<keyword evidence="5" id="KW-1185">Reference proteome</keyword>
<dbReference type="RefSeq" id="XP_003848886.1">
    <property type="nucleotide sequence ID" value="XM_003848838.1"/>
</dbReference>
<dbReference type="KEGG" id="ztr:MYCGRDRAFT_96243"/>
<dbReference type="EMBL" id="CM001205">
    <property type="protein sequence ID" value="EGP83862.1"/>
    <property type="molecule type" value="Genomic_DNA"/>
</dbReference>
<feature type="region of interest" description="Disordered" evidence="1">
    <location>
        <begin position="600"/>
        <end position="619"/>
    </location>
</feature>
<accession>F9XL60</accession>
<dbReference type="AlphaFoldDB" id="F9XL60"/>
<dbReference type="GeneID" id="13398131"/>
<evidence type="ECO:0000259" key="3">
    <source>
        <dbReference type="Pfam" id="PF24864"/>
    </source>
</evidence>
<evidence type="ECO:0000313" key="5">
    <source>
        <dbReference type="Proteomes" id="UP000008062"/>
    </source>
</evidence>
<dbReference type="eggNOG" id="ENOG502R945">
    <property type="taxonomic scope" value="Eukaryota"/>
</dbReference>
<reference evidence="4 5" key="1">
    <citation type="journal article" date="2011" name="PLoS Genet.">
        <title>Finished genome of the fungal wheat pathogen Mycosphaerella graminicola reveals dispensome structure, chromosome plasticity, and stealth pathogenesis.</title>
        <authorList>
            <person name="Goodwin S.B."/>
            <person name="Ben M'barek S."/>
            <person name="Dhillon B."/>
            <person name="Wittenberg A.H.J."/>
            <person name="Crane C.F."/>
            <person name="Hane J.K."/>
            <person name="Foster A.J."/>
            <person name="Van der Lee T.A.J."/>
            <person name="Grimwood J."/>
            <person name="Aerts A."/>
            <person name="Antoniw J."/>
            <person name="Bailey A."/>
            <person name="Bluhm B."/>
            <person name="Bowler J."/>
            <person name="Bristow J."/>
            <person name="van der Burgt A."/>
            <person name="Canto-Canche B."/>
            <person name="Churchill A.C.L."/>
            <person name="Conde-Ferraez L."/>
            <person name="Cools H.J."/>
            <person name="Coutinho P.M."/>
            <person name="Csukai M."/>
            <person name="Dehal P."/>
            <person name="De Wit P."/>
            <person name="Donzelli B."/>
            <person name="van de Geest H.C."/>
            <person name="van Ham R.C.H.J."/>
            <person name="Hammond-Kosack K.E."/>
            <person name="Henrissat B."/>
            <person name="Kilian A."/>
            <person name="Kobayashi A.K."/>
            <person name="Koopmann E."/>
            <person name="Kourmpetis Y."/>
            <person name="Kuzniar A."/>
            <person name="Lindquist E."/>
            <person name="Lombard V."/>
            <person name="Maliepaard C."/>
            <person name="Martins N."/>
            <person name="Mehrabi R."/>
            <person name="Nap J.P.H."/>
            <person name="Ponomarenko A."/>
            <person name="Rudd J.J."/>
            <person name="Salamov A."/>
            <person name="Schmutz J."/>
            <person name="Schouten H.J."/>
            <person name="Shapiro H."/>
            <person name="Stergiopoulos I."/>
            <person name="Torriani S.F.F."/>
            <person name="Tu H."/>
            <person name="de Vries R.P."/>
            <person name="Waalwijk C."/>
            <person name="Ware S.B."/>
            <person name="Wiebenga A."/>
            <person name="Zwiers L.-H."/>
            <person name="Oliver R.P."/>
            <person name="Grigoriev I.V."/>
            <person name="Kema G.H.J."/>
        </authorList>
    </citation>
    <scope>NUCLEOTIDE SEQUENCE [LARGE SCALE GENOMIC DNA]</scope>
    <source>
        <strain evidence="5">CBS 115943 / IPO323</strain>
    </source>
</reference>
<proteinExistence type="predicted"/>
<dbReference type="InterPro" id="IPR056632">
    <property type="entry name" value="DUF7730"/>
</dbReference>
<dbReference type="Pfam" id="PF20150">
    <property type="entry name" value="2EXR"/>
    <property type="match status" value="1"/>
</dbReference>
<evidence type="ECO:0000256" key="1">
    <source>
        <dbReference type="SAM" id="MobiDB-lite"/>
    </source>
</evidence>
<sequence length="890" mass="100860">MADLVADCVALSRKAGFPYVLRMTTITSGHLKGQTVIEVIGSTGFRFLDLPIELRDRIYRLILIQSEPILLSALISLKSGTKLLSSKRFPYDPHDHRYKSVKWSCGPQSWLSLLAVSKQIQAEVAPIAYGANTFKQDSSTALSHFAPKIGSFIQHLAVVDFGQSCTWVNIRRTLNDLKQAKGLRKLIFEEGMLLHALFMVARKDDHQKMAAIMSKDLSDLLMGLQVAYKASGRTWKAADVPCLRSDEEYRGKPGSRAEMKTITSLLKLSSTLASQLRLVMNPMLLIHISVTMSIDTLRRIMDLGLHPDEWDTMDDLLELLREDTPADWPVLMVRPDGKQIFAWKKNPPFPFQELPPELRNEVYRLAVPKPRTIDISAYDPAEGPVVITTGKNDHSAHRRRSDRKQRLKTSINVLLISKGISQEALKVLYAANCFALSRNYDTRAFVRFLKVNVNHITMIDLGDPTLRMLGASLEHLEVAIHLRKVYLHSDFVLKPNSYGKGKLSGVWSDQDIPGSAATFYRAVRTFLATKKTSFTYHQLSHKALRIFEIRPADSISRTTRLRHRQLQQVQVSEQISEPRLSDEEKVEQFMASFRRAANKELKDEPIDHEEDTGHHSAKRSEMAKKCLSLLIMADSSGGKNILDLPVEIRMAIYDYLLTEEKPVEIDVIHRRKKCDELIRHGRQNKRDWKHRFKKWSRAKNQFVTIPPINTAILFVNKQIHAEAVQSLYGSNCFSFSGTTGLKQAVELLGDHAQYLRYINIDGGYARTTIRSALKALTVAKCLKRIELGHRDIMGGKYHPDEIATHFKTFLQKLRSSYEQRNLSSSVLDVVKISSEDTMGRRCRYRRCSSCGRWFQANFKNAIQDGCQCGSAAGPEAAIRSAIAKSLKMEG</sequence>
<protein>
    <recommendedName>
        <fullName evidence="6">F-box domain-containing protein</fullName>
    </recommendedName>
</protein>
<dbReference type="PANTHER" id="PTHR42085:SF2">
    <property type="entry name" value="F-BOX DOMAIN-CONTAINING PROTEIN"/>
    <property type="match status" value="1"/>
</dbReference>
<organism evidence="4 5">
    <name type="scientific">Zymoseptoria tritici (strain CBS 115943 / IPO323)</name>
    <name type="common">Speckled leaf blotch fungus</name>
    <name type="synonym">Septoria tritici</name>
    <dbReference type="NCBI Taxonomy" id="336722"/>
    <lineage>
        <taxon>Eukaryota</taxon>
        <taxon>Fungi</taxon>
        <taxon>Dikarya</taxon>
        <taxon>Ascomycota</taxon>
        <taxon>Pezizomycotina</taxon>
        <taxon>Dothideomycetes</taxon>
        <taxon>Dothideomycetidae</taxon>
        <taxon>Mycosphaerellales</taxon>
        <taxon>Mycosphaerellaceae</taxon>
        <taxon>Zymoseptoria</taxon>
    </lineage>
</organism>
<gene>
    <name evidence="4" type="ORF">MYCGRDRAFT_96243</name>
</gene>
<dbReference type="InterPro" id="IPR038883">
    <property type="entry name" value="AN11006-like"/>
</dbReference>
<dbReference type="PANTHER" id="PTHR42085">
    <property type="entry name" value="F-BOX DOMAIN-CONTAINING PROTEIN"/>
    <property type="match status" value="1"/>
</dbReference>
<evidence type="ECO:0000259" key="2">
    <source>
        <dbReference type="Pfam" id="PF20150"/>
    </source>
</evidence>
<dbReference type="HOGENOM" id="CLU_324448_0_0_1"/>
<dbReference type="Pfam" id="PF24864">
    <property type="entry name" value="DUF7730"/>
    <property type="match status" value="1"/>
</dbReference>
<evidence type="ECO:0008006" key="6">
    <source>
        <dbReference type="Google" id="ProtNLM"/>
    </source>
</evidence>
<feature type="domain" description="DUF7730" evidence="3">
    <location>
        <begin position="643"/>
        <end position="743"/>
    </location>
</feature>
<dbReference type="InterPro" id="IPR045518">
    <property type="entry name" value="2EXR"/>
</dbReference>
<name>F9XL60_ZYMTI</name>